<dbReference type="VEuPathDB" id="FungiDB:EMCG_09170"/>
<comment type="caution">
    <text evidence="3">The sequence shown here is derived from an EMBL/GenBank/DDBJ whole genome shotgun (WGS) entry which is preliminary data.</text>
</comment>
<feature type="region of interest" description="Disordered" evidence="1">
    <location>
        <begin position="54"/>
        <end position="97"/>
    </location>
</feature>
<evidence type="ECO:0000313" key="3">
    <source>
        <dbReference type="EMBL" id="PGH37047.1"/>
    </source>
</evidence>
<feature type="region of interest" description="Disordered" evidence="1">
    <location>
        <begin position="244"/>
        <end position="283"/>
    </location>
</feature>
<dbReference type="SUPFAM" id="SSF53300">
    <property type="entry name" value="vWA-like"/>
    <property type="match status" value="1"/>
</dbReference>
<organism evidence="3 4">
    <name type="scientific">[Emmonsia] crescens</name>
    <dbReference type="NCBI Taxonomy" id="73230"/>
    <lineage>
        <taxon>Eukaryota</taxon>
        <taxon>Fungi</taxon>
        <taxon>Dikarya</taxon>
        <taxon>Ascomycota</taxon>
        <taxon>Pezizomycotina</taxon>
        <taxon>Eurotiomycetes</taxon>
        <taxon>Eurotiomycetidae</taxon>
        <taxon>Onygenales</taxon>
        <taxon>Ajellomycetaceae</taxon>
        <taxon>Emergomyces</taxon>
    </lineage>
</organism>
<dbReference type="CDD" id="cd00198">
    <property type="entry name" value="vWFA"/>
    <property type="match status" value="1"/>
</dbReference>
<feature type="compositionally biased region" description="Low complexity" evidence="1">
    <location>
        <begin position="70"/>
        <end position="80"/>
    </location>
</feature>
<protein>
    <recommendedName>
        <fullName evidence="2">VWFA domain-containing protein</fullName>
    </recommendedName>
</protein>
<gene>
    <name evidence="3" type="ORF">GX50_00030</name>
</gene>
<dbReference type="PROSITE" id="PS50234">
    <property type="entry name" value="VWFA"/>
    <property type="match status" value="1"/>
</dbReference>
<evidence type="ECO:0000256" key="1">
    <source>
        <dbReference type="SAM" id="MobiDB-lite"/>
    </source>
</evidence>
<keyword evidence="4" id="KW-1185">Reference proteome</keyword>
<dbReference type="Gene3D" id="3.40.50.410">
    <property type="entry name" value="von Willebrand factor, type A domain"/>
    <property type="match status" value="1"/>
</dbReference>
<name>A0A2B7ZW95_9EURO</name>
<dbReference type="Proteomes" id="UP000226031">
    <property type="component" value="Unassembled WGS sequence"/>
</dbReference>
<accession>A0A2B7ZW95</accession>
<dbReference type="EMBL" id="PDND01000001">
    <property type="protein sequence ID" value="PGH37047.1"/>
    <property type="molecule type" value="Genomic_DNA"/>
</dbReference>
<feature type="region of interest" description="Disordered" evidence="1">
    <location>
        <begin position="740"/>
        <end position="759"/>
    </location>
</feature>
<feature type="compositionally biased region" description="Low complexity" evidence="1">
    <location>
        <begin position="267"/>
        <end position="278"/>
    </location>
</feature>
<feature type="region of interest" description="Disordered" evidence="1">
    <location>
        <begin position="132"/>
        <end position="158"/>
    </location>
</feature>
<proteinExistence type="predicted"/>
<sequence length="817" mass="90244">MFKITRSEANRNLILLALVLVPIVVLFTILATALACSEYWSLYTERRRLFRSRNNNGHTRRNRSDAPCLSSSSESSNASTKRSESSDDVMPTSNTDIQPCLRENTTIIPATQPLRIFKQSLTTVSKATITTSSKSCAPPYPIPRRHSSYAIRPPPQVSRASQYSTLQIKQGGLNSSKFRNIEGHSAFKLSLLSFRAFGNNRGNMEKGINERSRSGVNNTVRKIKSKGGLFARVAQALDFNKQRYSSPAPVSGGFSGRDRPTRVYTEPNSPNSRPYPRNHTICEPVPTNLIASPQQSGHRTSPLARTNLCVPKNRNNIHTRFPCPLPITSAKIDITMDAMKISAREDLFTWAAVEISADVANLGGELDTQIGCEVPLDIMILVDNSTSMSPVLLKGACDTVLHLASSMDMLVDRLAIGCISADPEQNMQLLLPLSTCNLDVIRGLLRSIQIFRRQGDEPSRIRTSKALHEASNLLLRYSSRGALRHVFVITANSGISLSEMTTDISSRVRFHTISPEPVLGIWASEPMDGWHLSASFDDEEDKDGVHALKDSLKQVMRHLRFGLDPGVLSNLSIGLNGQNGCDIEAILGETKCKTLRPGEKWTLLVKIKAVSEAMELLSDHGERNQNICGHGDSLVNNQVDNDVDQMIDQLHGLLGSSDRTVAENIFNVSLEHSHSALSSSAVIKLENKCEVTRFSRSNSIFSQKVRRALHKDVRELYVEENAMEGRTKPIHSMHLSHHLDNETTESEQGENSSERPFIHSPPHLSPGLEFYNSPRVALGSMNPFRNLVGGCDGNCFHALASEGKATWDQTLVSPDIT</sequence>
<dbReference type="STRING" id="73230.A0A2B7ZW95"/>
<evidence type="ECO:0000313" key="4">
    <source>
        <dbReference type="Proteomes" id="UP000226031"/>
    </source>
</evidence>
<dbReference type="AlphaFoldDB" id="A0A2B7ZW95"/>
<dbReference type="InterPro" id="IPR002035">
    <property type="entry name" value="VWF_A"/>
</dbReference>
<evidence type="ECO:0000259" key="2">
    <source>
        <dbReference type="PROSITE" id="PS50234"/>
    </source>
</evidence>
<reference evidence="3 4" key="1">
    <citation type="submission" date="2017-10" db="EMBL/GenBank/DDBJ databases">
        <title>Comparative genomics in systemic dimorphic fungi from Ajellomycetaceae.</title>
        <authorList>
            <person name="Munoz J.F."/>
            <person name="Mcewen J.G."/>
            <person name="Clay O.K."/>
            <person name="Cuomo C.A."/>
        </authorList>
    </citation>
    <scope>NUCLEOTIDE SEQUENCE [LARGE SCALE GENOMIC DNA]</scope>
    <source>
        <strain evidence="3 4">UAMH4076</strain>
    </source>
</reference>
<dbReference type="InterPro" id="IPR036465">
    <property type="entry name" value="vWFA_dom_sf"/>
</dbReference>
<feature type="domain" description="VWFA" evidence="2">
    <location>
        <begin position="377"/>
        <end position="509"/>
    </location>
</feature>